<dbReference type="EMBL" id="JAOVQM010000004">
    <property type="protein sequence ID" value="MCV2232444.1"/>
    <property type="molecule type" value="Genomic_DNA"/>
</dbReference>
<keyword evidence="4" id="KW-0472">Membrane</keyword>
<proteinExistence type="inferred from homology"/>
<feature type="domain" description="Glycosyltransferase 2-like" evidence="5">
    <location>
        <begin position="303"/>
        <end position="472"/>
    </location>
</feature>
<gene>
    <name evidence="6" type="ORF">N7548_06355</name>
</gene>
<dbReference type="SUPFAM" id="SSF53448">
    <property type="entry name" value="Nucleotide-diphospho-sugar transferases"/>
    <property type="match status" value="1"/>
</dbReference>
<dbReference type="RefSeq" id="WP_263608630.1">
    <property type="nucleotide sequence ID" value="NZ_JAOVQM010000004.1"/>
</dbReference>
<dbReference type="Proteomes" id="UP001177160">
    <property type="component" value="Unassembled WGS sequence"/>
</dbReference>
<comment type="caution">
    <text evidence="6">The sequence shown here is derived from an EMBL/GenBank/DDBJ whole genome shotgun (WGS) entry which is preliminary data.</text>
</comment>
<dbReference type="Pfam" id="PF00535">
    <property type="entry name" value="Glycos_transf_2"/>
    <property type="match status" value="1"/>
</dbReference>
<comment type="similarity">
    <text evidence="1">Belongs to the glycosyltransferase 2 family.</text>
</comment>
<evidence type="ECO:0000256" key="2">
    <source>
        <dbReference type="ARBA" id="ARBA00022676"/>
    </source>
</evidence>
<keyword evidence="4" id="KW-1133">Transmembrane helix</keyword>
<dbReference type="InterPro" id="IPR001173">
    <property type="entry name" value="Glyco_trans_2-like"/>
</dbReference>
<feature type="transmembrane region" description="Helical" evidence="4">
    <location>
        <begin position="255"/>
        <end position="275"/>
    </location>
</feature>
<dbReference type="EC" id="2.4.-.-" evidence="6"/>
<name>A0ABT2Y6S2_9MOLU</name>
<feature type="transmembrane region" description="Helical" evidence="4">
    <location>
        <begin position="662"/>
        <end position="683"/>
    </location>
</feature>
<sequence>MDLNEDKDIRKEAIHALSNMYPEELINDTYLLHSDEAIRKMAIRACSTVVNKEMTQNLLNQMDGSMMDMERANALSRIVFDSKKLLIYLLEYYPLAANDHQKMAISRVLSHHLDYLTLKLKSHEYPQVKLIIQDLLKMHITEDLIDFINMNKDKEVENDLIKIIKTFATQDKYLLDEFSVYLNQTVLNKLGLIKKPLPTSIREKTPFELNKVVWISFWISIAVTLFPILFLILNFRLVLSGEPLLEIFMVNMNRYLSYYFIVINTIYLILMLFSIKGSVERMAMWRIKKQTLLFEHDLLPSISIIAPAYNEEKSIIESITSLLNLKYPKYEVIVVNDGSKDDTIGTLVRHFEMERKHPFFQMKLRTKPLRSVYVCKQIPNLIVIDKQNGGKADALNMGINAAKNDYICGIDADSLLEEDALLKLMSITLDDATNHIAIGGNIVPVNGCNVDKGKIEKSGLGKNPIVRFQTLEYLRAFTTGRIGWSKLNSLLIISGAFGLFNRRSLIDTGGYLTISGDLKKDTVGEDMELVVRLTHKAIQNKQPYRVAYVHNANCYTELPSDMRSLLKQRNRWQRGLLDILSYHRQMLFNPKYRQPGLLGFPYFFIFEMMGPFIEMLGYIALFASLFIGILNFELVVLLFYASIGYGILISLFSLWISERQSGFYRIWDAIILIILAIAENFGYRQIMSLHRVRATFAALRENGSWGSLSRTGFQKK</sequence>
<evidence type="ECO:0000256" key="3">
    <source>
        <dbReference type="ARBA" id="ARBA00022679"/>
    </source>
</evidence>
<evidence type="ECO:0000313" key="7">
    <source>
        <dbReference type="Proteomes" id="UP001177160"/>
    </source>
</evidence>
<keyword evidence="7" id="KW-1185">Reference proteome</keyword>
<accession>A0ABT2Y6S2</accession>
<protein>
    <submittedName>
        <fullName evidence="6">Glycosyltransferase</fullName>
        <ecNumber evidence="6">2.4.-.-</ecNumber>
    </submittedName>
</protein>
<dbReference type="CDD" id="cd06423">
    <property type="entry name" value="CESA_like"/>
    <property type="match status" value="1"/>
</dbReference>
<evidence type="ECO:0000256" key="4">
    <source>
        <dbReference type="SAM" id="Phobius"/>
    </source>
</evidence>
<feature type="transmembrane region" description="Helical" evidence="4">
    <location>
        <begin position="637"/>
        <end position="656"/>
    </location>
</feature>
<feature type="transmembrane region" description="Helical" evidence="4">
    <location>
        <begin position="615"/>
        <end position="632"/>
    </location>
</feature>
<dbReference type="PANTHER" id="PTHR43630:SF1">
    <property type="entry name" value="POLY-BETA-1,6-N-ACETYL-D-GLUCOSAMINE SYNTHASE"/>
    <property type="match status" value="1"/>
</dbReference>
<organism evidence="6 7">
    <name type="scientific">Paracholeplasma manati</name>
    <dbReference type="NCBI Taxonomy" id="591373"/>
    <lineage>
        <taxon>Bacteria</taxon>
        <taxon>Bacillati</taxon>
        <taxon>Mycoplasmatota</taxon>
        <taxon>Mollicutes</taxon>
        <taxon>Acholeplasmatales</taxon>
        <taxon>Acholeplasmataceae</taxon>
        <taxon>Paracholeplasma</taxon>
    </lineage>
</organism>
<keyword evidence="3 6" id="KW-0808">Transferase</keyword>
<keyword evidence="4" id="KW-0812">Transmembrane</keyword>
<dbReference type="Gene3D" id="3.90.550.10">
    <property type="entry name" value="Spore Coat Polysaccharide Biosynthesis Protein SpsA, Chain A"/>
    <property type="match status" value="1"/>
</dbReference>
<evidence type="ECO:0000313" key="6">
    <source>
        <dbReference type="EMBL" id="MCV2232444.1"/>
    </source>
</evidence>
<evidence type="ECO:0000256" key="1">
    <source>
        <dbReference type="ARBA" id="ARBA00006739"/>
    </source>
</evidence>
<keyword evidence="2 6" id="KW-0328">Glycosyltransferase</keyword>
<feature type="transmembrane region" description="Helical" evidence="4">
    <location>
        <begin position="212"/>
        <end position="235"/>
    </location>
</feature>
<dbReference type="GO" id="GO:0016757">
    <property type="term" value="F:glycosyltransferase activity"/>
    <property type="evidence" value="ECO:0007669"/>
    <property type="project" value="UniProtKB-KW"/>
</dbReference>
<dbReference type="InterPro" id="IPR029044">
    <property type="entry name" value="Nucleotide-diphossugar_trans"/>
</dbReference>
<dbReference type="PANTHER" id="PTHR43630">
    <property type="entry name" value="POLY-BETA-1,6-N-ACETYL-D-GLUCOSAMINE SYNTHASE"/>
    <property type="match status" value="1"/>
</dbReference>
<evidence type="ECO:0000259" key="5">
    <source>
        <dbReference type="Pfam" id="PF00535"/>
    </source>
</evidence>
<reference evidence="6" key="1">
    <citation type="submission" date="2022-09" db="EMBL/GenBank/DDBJ databases">
        <title>Novel Mycoplasma species identified in domestic and wild animals.</title>
        <authorList>
            <person name="Volokhov D.V."/>
            <person name="Furtak V.A."/>
            <person name="Zagorodnyaya T.A."/>
        </authorList>
    </citation>
    <scope>NUCLEOTIDE SEQUENCE</scope>
    <source>
        <strain evidence="6">Oakley</strain>
    </source>
</reference>